<name>A0A250IK73_9BACT</name>
<dbReference type="AlphaFoldDB" id="A0A250IK73"/>
<evidence type="ECO:0000313" key="2">
    <source>
        <dbReference type="Proteomes" id="UP000217289"/>
    </source>
</evidence>
<sequence length="36" mass="3869">MPRSHPPQHFKTVAVPQLLALGSTLAGILSDWLAKS</sequence>
<keyword evidence="2" id="KW-1185">Reference proteome</keyword>
<proteinExistence type="predicted"/>
<organism evidence="1 2">
    <name type="scientific">Melittangium boletus DSM 14713</name>
    <dbReference type="NCBI Taxonomy" id="1294270"/>
    <lineage>
        <taxon>Bacteria</taxon>
        <taxon>Pseudomonadati</taxon>
        <taxon>Myxococcota</taxon>
        <taxon>Myxococcia</taxon>
        <taxon>Myxococcales</taxon>
        <taxon>Cystobacterineae</taxon>
        <taxon>Archangiaceae</taxon>
        <taxon>Melittangium</taxon>
    </lineage>
</organism>
<dbReference type="EMBL" id="CP022163">
    <property type="protein sequence ID" value="ATB31633.1"/>
    <property type="molecule type" value="Genomic_DNA"/>
</dbReference>
<accession>A0A250IK73</accession>
<gene>
    <name evidence="1" type="ORF">MEBOL_005096</name>
</gene>
<evidence type="ECO:0000313" key="1">
    <source>
        <dbReference type="EMBL" id="ATB31633.1"/>
    </source>
</evidence>
<dbReference type="Proteomes" id="UP000217289">
    <property type="component" value="Chromosome"/>
</dbReference>
<protein>
    <submittedName>
        <fullName evidence="1">Uncharacterized protein</fullName>
    </submittedName>
</protein>
<reference evidence="1 2" key="1">
    <citation type="submission" date="2017-06" db="EMBL/GenBank/DDBJ databases">
        <authorList>
            <person name="Kim H.J."/>
            <person name="Triplett B.A."/>
        </authorList>
    </citation>
    <scope>NUCLEOTIDE SEQUENCE [LARGE SCALE GENOMIC DNA]</scope>
    <source>
        <strain evidence="1 2">DSM 14713</strain>
    </source>
</reference>
<dbReference type="KEGG" id="mbd:MEBOL_005096"/>